<accession>A0A444R7Y1</accession>
<feature type="non-terminal residue" evidence="1">
    <location>
        <position position="1"/>
    </location>
</feature>
<protein>
    <submittedName>
        <fullName evidence="1">VWA domain-containing protein</fullName>
    </submittedName>
</protein>
<dbReference type="Proteomes" id="UP000288730">
    <property type="component" value="Unassembled WGS sequence"/>
</dbReference>
<dbReference type="EMBL" id="SCJN01000220">
    <property type="protein sequence ID" value="RXD11652.1"/>
    <property type="molecule type" value="Genomic_DNA"/>
</dbReference>
<evidence type="ECO:0000313" key="2">
    <source>
        <dbReference type="Proteomes" id="UP000288730"/>
    </source>
</evidence>
<proteinExistence type="predicted"/>
<reference evidence="1 2" key="1">
    <citation type="submission" date="2019-01" db="EMBL/GenBank/DDBJ databases">
        <title>Genomic analysis of febrile catheter-associated UTI E. coli isolates.</title>
        <authorList>
            <person name="Potter R."/>
            <person name="Zou Z."/>
            <person name="Henderson J."/>
            <person name="Dantas G."/>
        </authorList>
    </citation>
    <scope>NUCLEOTIDE SEQUENCE [LARGE SCALE GENOMIC DNA]</scope>
    <source>
        <strain evidence="1 2">29_CAASB</strain>
    </source>
</reference>
<sequence>PCYDHDTAQALVNVGAQIAAMTPGELASWLAENLQS</sequence>
<organism evidence="1 2">
    <name type="scientific">Escherichia coli</name>
    <dbReference type="NCBI Taxonomy" id="562"/>
    <lineage>
        <taxon>Bacteria</taxon>
        <taxon>Pseudomonadati</taxon>
        <taxon>Pseudomonadota</taxon>
        <taxon>Gammaproteobacteria</taxon>
        <taxon>Enterobacterales</taxon>
        <taxon>Enterobacteriaceae</taxon>
        <taxon>Escherichia</taxon>
    </lineage>
</organism>
<dbReference type="RefSeq" id="WP_215256473.1">
    <property type="nucleotide sequence ID" value="NZ_NLPK01000335.1"/>
</dbReference>
<name>A0A444R7Y1_ECOLX</name>
<comment type="caution">
    <text evidence="1">The sequence shown here is derived from an EMBL/GenBank/DDBJ whole genome shotgun (WGS) entry which is preliminary data.</text>
</comment>
<gene>
    <name evidence="1" type="ORF">EPS76_20805</name>
</gene>
<evidence type="ECO:0000313" key="1">
    <source>
        <dbReference type="EMBL" id="RXD11652.1"/>
    </source>
</evidence>
<dbReference type="AlphaFoldDB" id="A0A444R7Y1"/>